<feature type="chain" id="PRO_5009306805" evidence="2">
    <location>
        <begin position="22"/>
        <end position="199"/>
    </location>
</feature>
<feature type="compositionally biased region" description="Low complexity" evidence="1">
    <location>
        <begin position="165"/>
        <end position="174"/>
    </location>
</feature>
<sequence>MKLKFIIGLLFLASELSLSMAITDKERTETAYSKELESIADRAACTQDYVLNNLLRGDTVFISPAAASSGLQKLLSRQPASDLEKAAVFILLPVFNPEASEIGCAEMPNCVVDGLAIQAVCALGPRAAVSDQSNTQKMKSDFNLQGRENTLNVQSKSGNNGGSNNGNNEGSNNGDNGGSNNGKELAVKSILLFFLILLV</sequence>
<feature type="region of interest" description="Disordered" evidence="1">
    <location>
        <begin position="132"/>
        <end position="180"/>
    </location>
</feature>
<dbReference type="Proteomes" id="UP000095282">
    <property type="component" value="Unplaced"/>
</dbReference>
<organism evidence="3 4">
    <name type="scientific">Caenorhabditis tropicalis</name>
    <dbReference type="NCBI Taxonomy" id="1561998"/>
    <lineage>
        <taxon>Eukaryota</taxon>
        <taxon>Metazoa</taxon>
        <taxon>Ecdysozoa</taxon>
        <taxon>Nematoda</taxon>
        <taxon>Chromadorea</taxon>
        <taxon>Rhabditida</taxon>
        <taxon>Rhabditina</taxon>
        <taxon>Rhabditomorpha</taxon>
        <taxon>Rhabditoidea</taxon>
        <taxon>Rhabditidae</taxon>
        <taxon>Peloderinae</taxon>
        <taxon>Caenorhabditis</taxon>
    </lineage>
</organism>
<feature type="signal peptide" evidence="2">
    <location>
        <begin position="1"/>
        <end position="21"/>
    </location>
</feature>
<keyword evidence="3" id="KW-1185">Reference proteome</keyword>
<name>A0A1I7SXU0_9PELO</name>
<keyword evidence="2" id="KW-0732">Signal</keyword>
<proteinExistence type="predicted"/>
<evidence type="ECO:0000256" key="1">
    <source>
        <dbReference type="SAM" id="MobiDB-lite"/>
    </source>
</evidence>
<evidence type="ECO:0000256" key="2">
    <source>
        <dbReference type="SAM" id="SignalP"/>
    </source>
</evidence>
<dbReference type="WBParaSite" id="Csp11.Scaffold171.g649.t1">
    <property type="protein sequence ID" value="Csp11.Scaffold171.g649.t1"/>
    <property type="gene ID" value="Csp11.Scaffold171.g649"/>
</dbReference>
<accession>A0A1I7SXU0</accession>
<protein>
    <submittedName>
        <fullName evidence="4">FAS1 domain-containing protein</fullName>
    </submittedName>
</protein>
<evidence type="ECO:0000313" key="4">
    <source>
        <dbReference type="WBParaSite" id="Csp11.Scaffold171.g649.t1"/>
    </source>
</evidence>
<feature type="compositionally biased region" description="Polar residues" evidence="1">
    <location>
        <begin position="132"/>
        <end position="156"/>
    </location>
</feature>
<reference evidence="4" key="1">
    <citation type="submission" date="2016-11" db="UniProtKB">
        <authorList>
            <consortium name="WormBaseParasite"/>
        </authorList>
    </citation>
    <scope>IDENTIFICATION</scope>
</reference>
<evidence type="ECO:0000313" key="3">
    <source>
        <dbReference type="Proteomes" id="UP000095282"/>
    </source>
</evidence>
<dbReference type="AlphaFoldDB" id="A0A1I7SXU0"/>